<name>A0AC11DYD9_SHEEP</name>
<organism evidence="1">
    <name type="scientific">Ovis aries</name>
    <name type="common">Sheep</name>
    <dbReference type="NCBI Taxonomy" id="9940"/>
    <lineage>
        <taxon>Eukaryota</taxon>
        <taxon>Metazoa</taxon>
        <taxon>Chordata</taxon>
        <taxon>Craniata</taxon>
        <taxon>Vertebrata</taxon>
        <taxon>Euteleostomi</taxon>
        <taxon>Mammalia</taxon>
        <taxon>Eutheria</taxon>
        <taxon>Laurasiatheria</taxon>
        <taxon>Artiodactyla</taxon>
        <taxon>Ruminantia</taxon>
        <taxon>Pecora</taxon>
        <taxon>Bovidae</taxon>
        <taxon>Caprinae</taxon>
        <taxon>Ovis</taxon>
    </lineage>
</organism>
<reference evidence="1" key="1">
    <citation type="submission" date="2020-11" db="EMBL/GenBank/DDBJ databases">
        <authorList>
            <person name="Davenport K.M."/>
            <person name="Bickhart D.M."/>
            <person name="Smith T.P.L."/>
            <person name="Murdoch B.M."/>
            <person name="Rosen B.D."/>
        </authorList>
    </citation>
    <scope>NUCLEOTIDE SEQUENCE [LARGE SCALE GENOMIC DNA]</scope>
    <source>
        <strain evidence="1">OAR_USU_Benz2616</strain>
    </source>
</reference>
<evidence type="ECO:0000313" key="1">
    <source>
        <dbReference type="Ensembl" id="ENSOARP00020048869.1"/>
    </source>
</evidence>
<accession>A0AC11DYD9</accession>
<reference evidence="1" key="3">
    <citation type="submission" date="2025-09" db="UniProtKB">
        <authorList>
            <consortium name="Ensembl"/>
        </authorList>
    </citation>
    <scope>IDENTIFICATION</scope>
</reference>
<gene>
    <name evidence="1" type="primary">LOC101119459</name>
</gene>
<reference evidence="1" key="2">
    <citation type="submission" date="2025-08" db="UniProtKB">
        <authorList>
            <consortium name="Ensembl"/>
        </authorList>
    </citation>
    <scope>IDENTIFICATION</scope>
</reference>
<proteinExistence type="predicted"/>
<dbReference type="Ensembl" id="ENSOART00020069617.1">
    <property type="protein sequence ID" value="ENSOARP00020048869.1"/>
    <property type="gene ID" value="ENSOARG00020023432.2"/>
</dbReference>
<sequence>MLSHVLLFVTPWTNLSGFSVHGDSPGKDTGLSCPPLWDLANPGIEPRSPALQADSLPAEPPGKPKNTGVNSLSLLQGIFPTQELTRGLLHCRWILYQLSYQTLHSVFIGDNMPTAKQLADIGYKTFSTSMMLLTVYGGYLCSVRAYHYFQRRSSQRQAAEEQKTSGAL</sequence>
<protein>
    <submittedName>
        <fullName evidence="1">Uncharacterized protein</fullName>
    </submittedName>
</protein>